<dbReference type="InterPro" id="IPR000620">
    <property type="entry name" value="EamA_dom"/>
</dbReference>
<reference evidence="8 9" key="1">
    <citation type="submission" date="2019-03" db="EMBL/GenBank/DDBJ databases">
        <title>Draft genome sequences of novel Actinobacteria.</title>
        <authorList>
            <person name="Sahin N."/>
            <person name="Ay H."/>
            <person name="Saygin H."/>
        </authorList>
    </citation>
    <scope>NUCLEOTIDE SEQUENCE [LARGE SCALE GENOMIC DNA]</scope>
    <source>
        <strain evidence="8 9">DSM 45347</strain>
    </source>
</reference>
<feature type="transmembrane region" description="Helical" evidence="6">
    <location>
        <begin position="58"/>
        <end position="76"/>
    </location>
</feature>
<dbReference type="InterPro" id="IPR037185">
    <property type="entry name" value="EmrE-like"/>
</dbReference>
<evidence type="ECO:0000256" key="2">
    <source>
        <dbReference type="ARBA" id="ARBA00007362"/>
    </source>
</evidence>
<evidence type="ECO:0000256" key="4">
    <source>
        <dbReference type="ARBA" id="ARBA00022989"/>
    </source>
</evidence>
<evidence type="ECO:0000313" key="8">
    <source>
        <dbReference type="EMBL" id="TDC12279.1"/>
    </source>
</evidence>
<evidence type="ECO:0000256" key="5">
    <source>
        <dbReference type="ARBA" id="ARBA00023136"/>
    </source>
</evidence>
<dbReference type="Pfam" id="PF00892">
    <property type="entry name" value="EamA"/>
    <property type="match status" value="2"/>
</dbReference>
<sequence>MYLSPRRSVEVIPVTALAAPRTPRARYASDLGLAAFAPASWGTTYVVTTTLLPADRPMLAATLRALPAGLVLLAVTRRLPRGDWWWKSVVLGMLNFGAFFPLIFFAAYRLPGGVAATIGSVQPLVVALLSLGMLRVRPARAVLLSALAGTGGVALLTLTADARLDPLGIAAMLTATSLMAVAIVLAKKWGRPESPLVMTGWQLTVGGLALLPLTLLTEGVPSSITGENVLGFTYLGIVGTAIAYALWFRGIDRLAPTSVSLLGLTNPMVATMAGLLILGQTLTFWQVIGFTIALGALVAGQTFNRTPAPTAPVAPIPQPAGRA</sequence>
<dbReference type="OrthoDB" id="5430053at2"/>
<protein>
    <submittedName>
        <fullName evidence="8">EamA family transporter</fullName>
    </submittedName>
</protein>
<feature type="transmembrane region" description="Helical" evidence="6">
    <location>
        <begin position="114"/>
        <end position="134"/>
    </location>
</feature>
<name>A0A4R4NSE3_9ACTN</name>
<dbReference type="SUPFAM" id="SSF103481">
    <property type="entry name" value="Multidrug resistance efflux transporter EmrE"/>
    <property type="match status" value="2"/>
</dbReference>
<evidence type="ECO:0000313" key="9">
    <source>
        <dbReference type="Proteomes" id="UP000295431"/>
    </source>
</evidence>
<comment type="caution">
    <text evidence="8">The sequence shown here is derived from an EMBL/GenBank/DDBJ whole genome shotgun (WGS) entry which is preliminary data.</text>
</comment>
<evidence type="ECO:0000256" key="6">
    <source>
        <dbReference type="SAM" id="Phobius"/>
    </source>
</evidence>
<feature type="transmembrane region" description="Helical" evidence="6">
    <location>
        <begin position="259"/>
        <end position="278"/>
    </location>
</feature>
<comment type="similarity">
    <text evidence="2">Belongs to the EamA transporter family.</text>
</comment>
<dbReference type="PANTHER" id="PTHR32322">
    <property type="entry name" value="INNER MEMBRANE TRANSPORTER"/>
    <property type="match status" value="1"/>
</dbReference>
<feature type="domain" description="EamA" evidence="7">
    <location>
        <begin position="167"/>
        <end position="297"/>
    </location>
</feature>
<dbReference type="GO" id="GO:0016020">
    <property type="term" value="C:membrane"/>
    <property type="evidence" value="ECO:0007669"/>
    <property type="project" value="UniProtKB-SubCell"/>
</dbReference>
<feature type="transmembrane region" description="Helical" evidence="6">
    <location>
        <begin position="141"/>
        <end position="160"/>
    </location>
</feature>
<feature type="transmembrane region" description="Helical" evidence="6">
    <location>
        <begin position="31"/>
        <end position="52"/>
    </location>
</feature>
<dbReference type="InterPro" id="IPR050638">
    <property type="entry name" value="AA-Vitamin_Transporters"/>
</dbReference>
<proteinExistence type="inferred from homology"/>
<feature type="domain" description="EamA" evidence="7">
    <location>
        <begin position="33"/>
        <end position="157"/>
    </location>
</feature>
<evidence type="ECO:0000256" key="3">
    <source>
        <dbReference type="ARBA" id="ARBA00022692"/>
    </source>
</evidence>
<dbReference type="EMBL" id="SMJW01000136">
    <property type="protein sequence ID" value="TDC12279.1"/>
    <property type="molecule type" value="Genomic_DNA"/>
</dbReference>
<evidence type="ECO:0000256" key="1">
    <source>
        <dbReference type="ARBA" id="ARBA00004141"/>
    </source>
</evidence>
<accession>A0A4R4NSE3</accession>
<keyword evidence="4 6" id="KW-1133">Transmembrane helix</keyword>
<comment type="subcellular location">
    <subcellularLocation>
        <location evidence="1">Membrane</location>
        <topology evidence="1">Multi-pass membrane protein</topology>
    </subcellularLocation>
</comment>
<dbReference type="PANTHER" id="PTHR32322:SF2">
    <property type="entry name" value="EAMA DOMAIN-CONTAINING PROTEIN"/>
    <property type="match status" value="1"/>
</dbReference>
<dbReference type="Proteomes" id="UP000295431">
    <property type="component" value="Unassembled WGS sequence"/>
</dbReference>
<feature type="transmembrane region" description="Helical" evidence="6">
    <location>
        <begin position="88"/>
        <end position="108"/>
    </location>
</feature>
<keyword evidence="5 6" id="KW-0472">Membrane</keyword>
<feature type="transmembrane region" description="Helical" evidence="6">
    <location>
        <begin position="166"/>
        <end position="186"/>
    </location>
</feature>
<dbReference type="AlphaFoldDB" id="A0A4R4NSE3"/>
<feature type="transmembrane region" description="Helical" evidence="6">
    <location>
        <begin position="229"/>
        <end position="247"/>
    </location>
</feature>
<keyword evidence="3 6" id="KW-0812">Transmembrane</keyword>
<gene>
    <name evidence="8" type="ORF">E1284_24320</name>
</gene>
<feature type="transmembrane region" description="Helical" evidence="6">
    <location>
        <begin position="198"/>
        <end position="217"/>
    </location>
</feature>
<keyword evidence="9" id="KW-1185">Reference proteome</keyword>
<evidence type="ECO:0000259" key="7">
    <source>
        <dbReference type="Pfam" id="PF00892"/>
    </source>
</evidence>
<feature type="transmembrane region" description="Helical" evidence="6">
    <location>
        <begin position="284"/>
        <end position="303"/>
    </location>
</feature>
<organism evidence="8 9">
    <name type="scientific">Actinomadura bangladeshensis</name>
    <dbReference type="NCBI Taxonomy" id="453573"/>
    <lineage>
        <taxon>Bacteria</taxon>
        <taxon>Bacillati</taxon>
        <taxon>Actinomycetota</taxon>
        <taxon>Actinomycetes</taxon>
        <taxon>Streptosporangiales</taxon>
        <taxon>Thermomonosporaceae</taxon>
        <taxon>Actinomadura</taxon>
    </lineage>
</organism>